<feature type="domain" description="M23ase beta-sheet core" evidence="2">
    <location>
        <begin position="180"/>
        <end position="279"/>
    </location>
</feature>
<dbReference type="PANTHER" id="PTHR21666">
    <property type="entry name" value="PEPTIDASE-RELATED"/>
    <property type="match status" value="1"/>
</dbReference>
<dbReference type="Pfam" id="PF01551">
    <property type="entry name" value="Peptidase_M23"/>
    <property type="match status" value="1"/>
</dbReference>
<keyword evidence="1" id="KW-0732">Signal</keyword>
<feature type="domain" description="DUF4124" evidence="3">
    <location>
        <begin position="14"/>
        <end position="61"/>
    </location>
</feature>
<dbReference type="GO" id="GO:0004222">
    <property type="term" value="F:metalloendopeptidase activity"/>
    <property type="evidence" value="ECO:0007669"/>
    <property type="project" value="TreeGrafter"/>
</dbReference>
<dbReference type="InterPro" id="IPR016047">
    <property type="entry name" value="M23ase_b-sheet_dom"/>
</dbReference>
<keyword evidence="5" id="KW-1185">Reference proteome</keyword>
<dbReference type="InterPro" id="IPR011055">
    <property type="entry name" value="Dup_hybrid_motif"/>
</dbReference>
<evidence type="ECO:0000259" key="2">
    <source>
        <dbReference type="Pfam" id="PF01551"/>
    </source>
</evidence>
<dbReference type="Gene3D" id="2.70.70.10">
    <property type="entry name" value="Glucose Permease (Domain IIA)"/>
    <property type="match status" value="1"/>
</dbReference>
<evidence type="ECO:0000259" key="3">
    <source>
        <dbReference type="Pfam" id="PF13511"/>
    </source>
</evidence>
<organism evidence="4 5">
    <name type="scientific">Luteimonas cucumeris</name>
    <dbReference type="NCBI Taxonomy" id="985012"/>
    <lineage>
        <taxon>Bacteria</taxon>
        <taxon>Pseudomonadati</taxon>
        <taxon>Pseudomonadota</taxon>
        <taxon>Gammaproteobacteria</taxon>
        <taxon>Lysobacterales</taxon>
        <taxon>Lysobacteraceae</taxon>
        <taxon>Luteimonas</taxon>
    </lineage>
</organism>
<dbReference type="InterPro" id="IPR050570">
    <property type="entry name" value="Cell_wall_metabolism_enzyme"/>
</dbReference>
<accession>A0A562LFE7</accession>
<evidence type="ECO:0000256" key="1">
    <source>
        <dbReference type="SAM" id="SignalP"/>
    </source>
</evidence>
<dbReference type="PANTHER" id="PTHR21666:SF294">
    <property type="entry name" value="PEPTIDASE M23"/>
    <property type="match status" value="1"/>
</dbReference>
<dbReference type="Pfam" id="PF13511">
    <property type="entry name" value="DUF4124"/>
    <property type="match status" value="1"/>
</dbReference>
<gene>
    <name evidence="4" type="ORF">IP90_00604</name>
</gene>
<feature type="signal peptide" evidence="1">
    <location>
        <begin position="1"/>
        <end position="22"/>
    </location>
</feature>
<protein>
    <submittedName>
        <fullName evidence="4">Uncharacterized protein DUF4124</fullName>
    </submittedName>
</protein>
<dbReference type="RefSeq" id="WP_242007457.1">
    <property type="nucleotide sequence ID" value="NZ_VLKN01000001.1"/>
</dbReference>
<feature type="chain" id="PRO_5021729701" evidence="1">
    <location>
        <begin position="23"/>
        <end position="302"/>
    </location>
</feature>
<dbReference type="SUPFAM" id="SSF51261">
    <property type="entry name" value="Duplicated hybrid motif"/>
    <property type="match status" value="1"/>
</dbReference>
<evidence type="ECO:0000313" key="5">
    <source>
        <dbReference type="Proteomes" id="UP000315167"/>
    </source>
</evidence>
<dbReference type="AlphaFoldDB" id="A0A562LFE7"/>
<dbReference type="CDD" id="cd12797">
    <property type="entry name" value="M23_peptidase"/>
    <property type="match status" value="1"/>
</dbReference>
<dbReference type="Proteomes" id="UP000315167">
    <property type="component" value="Unassembled WGS sequence"/>
</dbReference>
<comment type="caution">
    <text evidence="4">The sequence shown here is derived from an EMBL/GenBank/DDBJ whole genome shotgun (WGS) entry which is preliminary data.</text>
</comment>
<reference evidence="4 5" key="1">
    <citation type="journal article" date="2015" name="Stand. Genomic Sci.">
        <title>Genomic Encyclopedia of Bacterial and Archaeal Type Strains, Phase III: the genomes of soil and plant-associated and newly described type strains.</title>
        <authorList>
            <person name="Whitman W.B."/>
            <person name="Woyke T."/>
            <person name="Klenk H.P."/>
            <person name="Zhou Y."/>
            <person name="Lilburn T.G."/>
            <person name="Beck B.J."/>
            <person name="De Vos P."/>
            <person name="Vandamme P."/>
            <person name="Eisen J.A."/>
            <person name="Garrity G."/>
            <person name="Hugenholtz P."/>
            <person name="Kyrpides N.C."/>
        </authorList>
    </citation>
    <scope>NUCLEOTIDE SEQUENCE [LARGE SCALE GENOMIC DNA]</scope>
    <source>
        <strain evidence="4 5">CGMCC 1.10821</strain>
    </source>
</reference>
<evidence type="ECO:0000313" key="4">
    <source>
        <dbReference type="EMBL" id="TWI06338.1"/>
    </source>
</evidence>
<sequence>MRALIQSAIAGFVLLCVAGASAGGEAYRWKDRTGVVHYGDRAPAAVDGSVEKIPLTTGPHAAVRLRIENDNSRYSAWAENALAGPVEVMLRFHRNHNMASQPQLPARATVAANGSALVAHLFTADSTRPGDFEVRLDAVPGDPNARPRAFEYLIPLSQQALRIDQGFGGRFSHGSEENRYALDFAAAIGTPVMAARSGVVMQVESDFAQAGLSEEEYGGRANFVRILHDDGTMALYAHLQPGGALVRVGQRVRQGQQIGLSGNTGFTSGPHLHFEVQVNRGMRLESIPIRLRGPQGVLQFAK</sequence>
<proteinExistence type="predicted"/>
<dbReference type="InterPro" id="IPR025392">
    <property type="entry name" value="DUF4124"/>
</dbReference>
<dbReference type="EMBL" id="VLKN01000001">
    <property type="protein sequence ID" value="TWI06338.1"/>
    <property type="molecule type" value="Genomic_DNA"/>
</dbReference>
<name>A0A562LFE7_9GAMM</name>